<evidence type="ECO:0000256" key="10">
    <source>
        <dbReference type="ARBA" id="ARBA00023033"/>
    </source>
</evidence>
<evidence type="ECO:0000256" key="4">
    <source>
        <dbReference type="ARBA" id="ARBA00022617"/>
    </source>
</evidence>
<dbReference type="InterPro" id="IPR054722">
    <property type="entry name" value="PolX-like_BBD"/>
</dbReference>
<dbReference type="Gene3D" id="1.10.630.10">
    <property type="entry name" value="Cytochrome P450"/>
    <property type="match status" value="2"/>
</dbReference>
<dbReference type="GO" id="GO:0004497">
    <property type="term" value="F:monooxygenase activity"/>
    <property type="evidence" value="ECO:0007669"/>
    <property type="project" value="UniProtKB-KW"/>
</dbReference>
<keyword evidence="7" id="KW-1133">Transmembrane helix</keyword>
<dbReference type="PANTHER" id="PTHR24298:SF800">
    <property type="entry name" value="CYTOCHROME P450 89A2-RELATED"/>
    <property type="match status" value="1"/>
</dbReference>
<feature type="compositionally biased region" description="Polar residues" evidence="13">
    <location>
        <begin position="1"/>
        <end position="29"/>
    </location>
</feature>
<keyword evidence="16" id="KW-1185">Reference proteome</keyword>
<dbReference type="CDD" id="cd11075">
    <property type="entry name" value="CYP77_89"/>
    <property type="match status" value="1"/>
</dbReference>
<dbReference type="InterPro" id="IPR001128">
    <property type="entry name" value="Cyt_P450"/>
</dbReference>
<feature type="region of interest" description="Disordered" evidence="13">
    <location>
        <begin position="1"/>
        <end position="33"/>
    </location>
</feature>
<evidence type="ECO:0000256" key="1">
    <source>
        <dbReference type="ARBA" id="ARBA00001971"/>
    </source>
</evidence>
<dbReference type="Pfam" id="PF00067">
    <property type="entry name" value="p450"/>
    <property type="match status" value="2"/>
</dbReference>
<dbReference type="FunFam" id="1.10.630.10:FF:000012">
    <property type="entry name" value="Cytochrome P450 family protein"/>
    <property type="match status" value="1"/>
</dbReference>
<dbReference type="SUPFAM" id="SSF48264">
    <property type="entry name" value="Cytochrome P450"/>
    <property type="match status" value="2"/>
</dbReference>
<feature type="region of interest" description="Disordered" evidence="13">
    <location>
        <begin position="214"/>
        <end position="251"/>
    </location>
</feature>
<comment type="subcellular location">
    <subcellularLocation>
        <location evidence="2">Membrane</location>
        <topology evidence="2">Single-pass membrane protein</topology>
    </subcellularLocation>
</comment>
<dbReference type="EMBL" id="AYRZ02000003">
    <property type="protein sequence ID" value="PHT87666.1"/>
    <property type="molecule type" value="Genomic_DNA"/>
</dbReference>
<dbReference type="PROSITE" id="PS00086">
    <property type="entry name" value="CYTOCHROME_P450"/>
    <property type="match status" value="1"/>
</dbReference>
<dbReference type="InterPro" id="IPR017972">
    <property type="entry name" value="Cyt_P450_CS"/>
</dbReference>
<keyword evidence="5" id="KW-0812">Transmembrane</keyword>
<comment type="caution">
    <text evidence="15">The sequence shown here is derived from an EMBL/GenBank/DDBJ whole genome shotgun (WGS) entry which is preliminary data.</text>
</comment>
<name>A0A2G3A0B7_CAPAN</name>
<evidence type="ECO:0000313" key="16">
    <source>
        <dbReference type="Proteomes" id="UP000222542"/>
    </source>
</evidence>
<keyword evidence="11" id="KW-0472">Membrane</keyword>
<dbReference type="Proteomes" id="UP000222542">
    <property type="component" value="Unassembled WGS sequence"/>
</dbReference>
<dbReference type="PANTHER" id="PTHR24298">
    <property type="entry name" value="FLAVONOID 3'-MONOOXYGENASE-RELATED"/>
    <property type="match status" value="1"/>
</dbReference>
<evidence type="ECO:0000256" key="2">
    <source>
        <dbReference type="ARBA" id="ARBA00004167"/>
    </source>
</evidence>
<dbReference type="InterPro" id="IPR051103">
    <property type="entry name" value="Plant_metabolite_P450s"/>
</dbReference>
<evidence type="ECO:0000256" key="9">
    <source>
        <dbReference type="ARBA" id="ARBA00023004"/>
    </source>
</evidence>
<evidence type="ECO:0000256" key="13">
    <source>
        <dbReference type="SAM" id="MobiDB-lite"/>
    </source>
</evidence>
<dbReference type="GO" id="GO:0005506">
    <property type="term" value="F:iron ion binding"/>
    <property type="evidence" value="ECO:0007669"/>
    <property type="project" value="InterPro"/>
</dbReference>
<keyword evidence="4 12" id="KW-0349">Heme</keyword>
<evidence type="ECO:0000313" key="15">
    <source>
        <dbReference type="EMBL" id="PHT87666.1"/>
    </source>
</evidence>
<gene>
    <name evidence="15" type="ORF">T459_09772</name>
</gene>
<dbReference type="Pfam" id="PF14223">
    <property type="entry name" value="Retrotran_gag_2"/>
    <property type="match status" value="1"/>
</dbReference>
<evidence type="ECO:0000256" key="11">
    <source>
        <dbReference type="ARBA" id="ARBA00023136"/>
    </source>
</evidence>
<accession>A0A2G3A0B7</accession>
<dbReference type="GO" id="GO:0016705">
    <property type="term" value="F:oxidoreductase activity, acting on paired donors, with incorporation or reduction of molecular oxygen"/>
    <property type="evidence" value="ECO:0007669"/>
    <property type="project" value="InterPro"/>
</dbReference>
<reference evidence="15 16" key="2">
    <citation type="journal article" date="2017" name="Genome Biol.">
        <title>New reference genome sequences of hot pepper reveal the massive evolution of plant disease-resistance genes by retroduplication.</title>
        <authorList>
            <person name="Kim S."/>
            <person name="Park J."/>
            <person name="Yeom S.I."/>
            <person name="Kim Y.M."/>
            <person name="Seo E."/>
            <person name="Kim K.T."/>
            <person name="Kim M.S."/>
            <person name="Lee J.M."/>
            <person name="Cheong K."/>
            <person name="Shin H.S."/>
            <person name="Kim S.B."/>
            <person name="Han K."/>
            <person name="Lee J."/>
            <person name="Park M."/>
            <person name="Lee H.A."/>
            <person name="Lee H.Y."/>
            <person name="Lee Y."/>
            <person name="Oh S."/>
            <person name="Lee J.H."/>
            <person name="Choi E."/>
            <person name="Choi E."/>
            <person name="Lee S.E."/>
            <person name="Jeon J."/>
            <person name="Kim H."/>
            <person name="Choi G."/>
            <person name="Song H."/>
            <person name="Lee J."/>
            <person name="Lee S.C."/>
            <person name="Kwon J.K."/>
            <person name="Lee H.Y."/>
            <person name="Koo N."/>
            <person name="Hong Y."/>
            <person name="Kim R.W."/>
            <person name="Kang W.H."/>
            <person name="Huh J.H."/>
            <person name="Kang B.C."/>
            <person name="Yang T.J."/>
            <person name="Lee Y.H."/>
            <person name="Bennetzen J.L."/>
            <person name="Choi D."/>
        </authorList>
    </citation>
    <scope>NUCLEOTIDE SEQUENCE [LARGE SCALE GENOMIC DNA]</scope>
    <source>
        <strain evidence="16">cv. CM334</strain>
    </source>
</reference>
<evidence type="ECO:0000256" key="6">
    <source>
        <dbReference type="ARBA" id="ARBA00022723"/>
    </source>
</evidence>
<dbReference type="PRINTS" id="PR00385">
    <property type="entry name" value="P450"/>
</dbReference>
<keyword evidence="9 12" id="KW-0408">Iron</keyword>
<evidence type="ECO:0000256" key="5">
    <source>
        <dbReference type="ARBA" id="ARBA00022692"/>
    </source>
</evidence>
<dbReference type="InterPro" id="IPR002401">
    <property type="entry name" value="Cyt_P450_E_grp-I"/>
</dbReference>
<keyword evidence="6 12" id="KW-0479">Metal-binding</keyword>
<proteinExistence type="inferred from homology"/>
<comment type="similarity">
    <text evidence="3">Belongs to the cytochrome P450 family.</text>
</comment>
<feature type="binding site" description="axial binding residue" evidence="12">
    <location>
        <position position="1263"/>
    </location>
    <ligand>
        <name>heme</name>
        <dbReference type="ChEBI" id="CHEBI:30413"/>
    </ligand>
    <ligandPart>
        <name>Fe</name>
        <dbReference type="ChEBI" id="CHEBI:18248"/>
    </ligandPart>
</feature>
<keyword evidence="10" id="KW-0503">Monooxygenase</keyword>
<organism evidence="15 16">
    <name type="scientific">Capsicum annuum</name>
    <name type="common">Capsicum pepper</name>
    <dbReference type="NCBI Taxonomy" id="4072"/>
    <lineage>
        <taxon>Eukaryota</taxon>
        <taxon>Viridiplantae</taxon>
        <taxon>Streptophyta</taxon>
        <taxon>Embryophyta</taxon>
        <taxon>Tracheophyta</taxon>
        <taxon>Spermatophyta</taxon>
        <taxon>Magnoliopsida</taxon>
        <taxon>eudicotyledons</taxon>
        <taxon>Gunneridae</taxon>
        <taxon>Pentapetalae</taxon>
        <taxon>asterids</taxon>
        <taxon>lamiids</taxon>
        <taxon>Solanales</taxon>
        <taxon>Solanaceae</taxon>
        <taxon>Solanoideae</taxon>
        <taxon>Capsiceae</taxon>
        <taxon>Capsicum</taxon>
    </lineage>
</organism>
<evidence type="ECO:0000256" key="12">
    <source>
        <dbReference type="PIRSR" id="PIRSR602401-1"/>
    </source>
</evidence>
<keyword evidence="8" id="KW-0560">Oxidoreductase</keyword>
<reference evidence="15 16" key="1">
    <citation type="journal article" date="2014" name="Nat. Genet.">
        <title>Genome sequence of the hot pepper provides insights into the evolution of pungency in Capsicum species.</title>
        <authorList>
            <person name="Kim S."/>
            <person name="Park M."/>
            <person name="Yeom S.I."/>
            <person name="Kim Y.M."/>
            <person name="Lee J.M."/>
            <person name="Lee H.A."/>
            <person name="Seo E."/>
            <person name="Choi J."/>
            <person name="Cheong K."/>
            <person name="Kim K.T."/>
            <person name="Jung K."/>
            <person name="Lee G.W."/>
            <person name="Oh S.K."/>
            <person name="Bae C."/>
            <person name="Kim S.B."/>
            <person name="Lee H.Y."/>
            <person name="Kim S.Y."/>
            <person name="Kim M.S."/>
            <person name="Kang B.C."/>
            <person name="Jo Y.D."/>
            <person name="Yang H.B."/>
            <person name="Jeong H.J."/>
            <person name="Kang W.H."/>
            <person name="Kwon J.K."/>
            <person name="Shin C."/>
            <person name="Lim J.Y."/>
            <person name="Park J.H."/>
            <person name="Huh J.H."/>
            <person name="Kim J.S."/>
            <person name="Kim B.D."/>
            <person name="Cohen O."/>
            <person name="Paran I."/>
            <person name="Suh M.C."/>
            <person name="Lee S.B."/>
            <person name="Kim Y.K."/>
            <person name="Shin Y."/>
            <person name="Noh S.J."/>
            <person name="Park J."/>
            <person name="Seo Y.S."/>
            <person name="Kwon S.Y."/>
            <person name="Kim H.A."/>
            <person name="Park J.M."/>
            <person name="Kim H.J."/>
            <person name="Choi S.B."/>
            <person name="Bosland P.W."/>
            <person name="Reeves G."/>
            <person name="Jo S.H."/>
            <person name="Lee B.W."/>
            <person name="Cho H.T."/>
            <person name="Choi H.S."/>
            <person name="Lee M.S."/>
            <person name="Yu Y."/>
            <person name="Do Choi Y."/>
            <person name="Park B.S."/>
            <person name="van Deynze A."/>
            <person name="Ashrafi H."/>
            <person name="Hill T."/>
            <person name="Kim W.T."/>
            <person name="Pai H.S."/>
            <person name="Ahn H.K."/>
            <person name="Yeam I."/>
            <person name="Giovannoni J.J."/>
            <person name="Rose J.K."/>
            <person name="Sorensen I."/>
            <person name="Lee S.J."/>
            <person name="Kim R.W."/>
            <person name="Choi I.Y."/>
            <person name="Choi B.S."/>
            <person name="Lim J.S."/>
            <person name="Lee Y.H."/>
            <person name="Choi D."/>
        </authorList>
    </citation>
    <scope>NUCLEOTIDE SEQUENCE [LARGE SCALE GENOMIC DNA]</scope>
    <source>
        <strain evidence="16">cv. CM334</strain>
    </source>
</reference>
<dbReference type="GO" id="GO:0020037">
    <property type="term" value="F:heme binding"/>
    <property type="evidence" value="ECO:0007669"/>
    <property type="project" value="InterPro"/>
</dbReference>
<evidence type="ECO:0000256" key="8">
    <source>
        <dbReference type="ARBA" id="ARBA00023002"/>
    </source>
</evidence>
<dbReference type="PRINTS" id="PR00463">
    <property type="entry name" value="EP450I"/>
</dbReference>
<dbReference type="CDD" id="cd09272">
    <property type="entry name" value="RNase_HI_RT_Ty1"/>
    <property type="match status" value="1"/>
</dbReference>
<dbReference type="STRING" id="4072.A0A2G3A0B7"/>
<evidence type="ECO:0000256" key="3">
    <source>
        <dbReference type="ARBA" id="ARBA00010617"/>
    </source>
</evidence>
<protein>
    <submittedName>
        <fullName evidence="15">Cytochrome 89A2</fullName>
    </submittedName>
</protein>
<comment type="cofactor">
    <cofactor evidence="1 12">
        <name>heme</name>
        <dbReference type="ChEBI" id="CHEBI:30413"/>
    </cofactor>
</comment>
<evidence type="ECO:0000259" key="14">
    <source>
        <dbReference type="Pfam" id="PF22936"/>
    </source>
</evidence>
<feature type="domain" description="Retrovirus-related Pol polyprotein from transposon TNT 1-94-like beta-barrel" evidence="14">
    <location>
        <begin position="282"/>
        <end position="345"/>
    </location>
</feature>
<dbReference type="GO" id="GO:0016020">
    <property type="term" value="C:membrane"/>
    <property type="evidence" value="ECO:0007669"/>
    <property type="project" value="UniProtKB-SubCell"/>
</dbReference>
<dbReference type="InterPro" id="IPR036396">
    <property type="entry name" value="Cyt_P450_sf"/>
</dbReference>
<dbReference type="Gramene" id="PHT87666">
    <property type="protein sequence ID" value="PHT87666"/>
    <property type="gene ID" value="T459_09772"/>
</dbReference>
<evidence type="ECO:0000256" key="7">
    <source>
        <dbReference type="ARBA" id="ARBA00022989"/>
    </source>
</evidence>
<sequence>MTNESQMQDAATSVGATSIASTSRANASQPMAPAEKPEKFASIYFKRWRQKMFFYLTTLCLQRFTSEDASEVHEGTSDKGYFMIVEAWKHLDFLCRNYILSGLQDDLYNVYSGTKTSKELWGELERKYKTEDVGIKKFFVARSLDFKMIDSKSVVSQVQELQVIIHDLLVEATIIEKLPPMWKDFKNYLNHKRKEMTVEDLIVRLRIEEDNKAAERRSKENSTINGAHIVEDDQNNSKKKKKVEQGSNQPKKKFKKKFFKCGKIGHKSTDCQCNLVGNPREWWMDFGATRHLCANKELFSSFALAQLEEMIYMANSATAKVEGTGKVCLKMTSGKVLTLNNVFLIISKKVLDKFKYMEFGIAKAPLDVSFALRKNEGESNLKLEYARVLGCLMYIMNCTRSDIACTISKLSRYTSNPSKTHWMAMKRVLGYLKYTQDYALHYNKHPAVLKGYSDANWITESNEVKSKSGYVFAIGGGVVSWKSSKQTCIARSTMKSKFIALDKAGEEAQWLWNFLEDISYWPKPVAPKYNTVRELLSSGIITVDYVKSKDNVLDPLTKGLSREGVERTSKGMGLRPRTSQHGRVTGRNSMIYDEGKRISSLLNSELPDEKRNLSHGEIVTLCSEFLIAGTDTTRTEMQVMRSSEGGGYAENALLESGDIGKFSPKNFQEKLYKEIACVVGEKKSRLTEEAVKEDDLQKMPYLKAVILEGLRRHPPDNFVLPHKVMEEGELMNGYVIPKNVTINFMVADMALDPKVWEDPLEFKPERFLMEGSDKEAFDITVSREIKMMPFDAGRRICPGYALAMLHLEYFVANLIWHFQLNPVEGDDVDLSEKQEFAIMMKNPPCARICRRVNSCLLWARKSPANLEPILRDLKVKYGRMMITLNIRSGPSIFVASHSLAYQALVQQGAVTSNRPANEIINSNYCQIHTENYGTKWRHLLRNLTSEILHASRIKSYSNARSWVLGILIQQLRGAQDDSVKLVDHFQYAMFCLLVLMCFGDKLDESQIKQIENVQRALLVGLQRFNILKIFPRVGKIIFRSLWKELHDLRREQENIFIPLIEARRRAKEQKTEHGEELIMAYVDTLLSLELPDEKRNLNHGEIISLCGEFVNGGTDTTSTALEWVMANLVKNPSIQEKLYQEIAGIVGEKQIKLTEEAVKEEDLRKMSYLKAVILEGLRQHPPGHFVLPHTVTEDVESNGHIVPKDATINFMVADMALDPNVWEDPMEFKPERFLVEGSDKEGFDITGSREIKMMPFGAGRRICPGYALAMLHLEYFVANLIWHFQWNPVEGDDVDLSEKLEFTVMMKNSLQARICPRIKSV</sequence>
<feature type="region of interest" description="Disordered" evidence="13">
    <location>
        <begin position="564"/>
        <end position="583"/>
    </location>
</feature>
<dbReference type="Pfam" id="PF22936">
    <property type="entry name" value="Pol_BBD"/>
    <property type="match status" value="1"/>
</dbReference>